<evidence type="ECO:0000256" key="1">
    <source>
        <dbReference type="SAM" id="SignalP"/>
    </source>
</evidence>
<name>F2IHI0_FLUTR</name>
<dbReference type="AlphaFoldDB" id="F2IHI0"/>
<sequence precursor="true">MKNLTLFIAGVLFSATLFAQSNLEKVFKDGYNISGVYHLSKTVTIYDQSVTQVNFEFLEGSNKLNVYYDASSSPFYIETNSTFKRYYQTCGVFFENASNPFGGRLMQLEEGVFIALAGESNAYVSNGNCDNFVFKDPNNEIVILGKNKDRVKEIAENSDLLKKLTEESAIRYCQALKCVLAGKYPFPDPGMKDAKLSAEALVVVQAHATTAGWTQKIEYCYIKNKEWTIITDKATGAIKGRTIRMIAVMKNANGACQWEEVEVKQDYNGSAYGKTYYSGNTQAIITIDCAEAMKHK</sequence>
<proteinExistence type="predicted"/>
<gene>
    <name evidence="2" type="ordered locus">Fluta_1754</name>
</gene>
<keyword evidence="3" id="KW-1185">Reference proteome</keyword>
<dbReference type="Proteomes" id="UP000007463">
    <property type="component" value="Chromosome"/>
</dbReference>
<feature type="chain" id="PRO_5003279873" evidence="1">
    <location>
        <begin position="20"/>
        <end position="296"/>
    </location>
</feature>
<dbReference type="OrthoDB" id="1181409at2"/>
<dbReference type="RefSeq" id="WP_013686515.1">
    <property type="nucleotide sequence ID" value="NC_015321.1"/>
</dbReference>
<organism evidence="2 3">
    <name type="scientific">Fluviicola taffensis (strain DSM 16823 / NCIMB 13979 / RW262)</name>
    <dbReference type="NCBI Taxonomy" id="755732"/>
    <lineage>
        <taxon>Bacteria</taxon>
        <taxon>Pseudomonadati</taxon>
        <taxon>Bacteroidota</taxon>
        <taxon>Flavobacteriia</taxon>
        <taxon>Flavobacteriales</taxon>
        <taxon>Crocinitomicaceae</taxon>
        <taxon>Fluviicola</taxon>
    </lineage>
</organism>
<reference evidence="3" key="2">
    <citation type="submission" date="2011-02" db="EMBL/GenBank/DDBJ databases">
        <title>The complete genome of Fluviicola taffensis DSM 16823.</title>
        <authorList>
            <consortium name="US DOE Joint Genome Institute (JGI-PGF)"/>
            <person name="Lucas S."/>
            <person name="Copeland A."/>
            <person name="Lapidus A."/>
            <person name="Bruce D."/>
            <person name="Goodwin L."/>
            <person name="Pitluck S."/>
            <person name="Kyrpides N."/>
            <person name="Mavromatis K."/>
            <person name="Ivanova N."/>
            <person name="Mikhailova N."/>
            <person name="Pagani I."/>
            <person name="Chertkov O."/>
            <person name="Detter J.C."/>
            <person name="Han C."/>
            <person name="Tapia R."/>
            <person name="Land M."/>
            <person name="Hauser L."/>
            <person name="Markowitz V."/>
            <person name="Cheng J.-F."/>
            <person name="Hugenholtz P."/>
            <person name="Woyke T."/>
            <person name="Wu D."/>
            <person name="Tindall B."/>
            <person name="Pomrenke H.G."/>
            <person name="Brambilla E."/>
            <person name="Klenk H.-P."/>
            <person name="Eisen J.A."/>
        </authorList>
    </citation>
    <scope>NUCLEOTIDE SEQUENCE [LARGE SCALE GENOMIC DNA]</scope>
    <source>
        <strain evidence="3">DSM 16823 / RW262 / RW262</strain>
    </source>
</reference>
<dbReference type="HOGENOM" id="CLU_939259_0_0_10"/>
<dbReference type="STRING" id="755732.Fluta_1754"/>
<dbReference type="KEGG" id="fte:Fluta_1754"/>
<dbReference type="eggNOG" id="ENOG5033938">
    <property type="taxonomic scope" value="Bacteria"/>
</dbReference>
<evidence type="ECO:0000313" key="3">
    <source>
        <dbReference type="Proteomes" id="UP000007463"/>
    </source>
</evidence>
<dbReference type="EMBL" id="CP002542">
    <property type="protein sequence ID" value="AEA43745.1"/>
    <property type="molecule type" value="Genomic_DNA"/>
</dbReference>
<reference evidence="2 3" key="1">
    <citation type="journal article" date="2011" name="Stand. Genomic Sci.">
        <title>Complete genome sequence of the gliding freshwater bacterium Fluviicola taffensis type strain (RW262).</title>
        <authorList>
            <person name="Woyke T."/>
            <person name="Chertkov O."/>
            <person name="Lapidus A."/>
            <person name="Nolan M."/>
            <person name="Lucas S."/>
            <person name="Del Rio T.G."/>
            <person name="Tice H."/>
            <person name="Cheng J.F."/>
            <person name="Tapia R."/>
            <person name="Han C."/>
            <person name="Goodwin L."/>
            <person name="Pitluck S."/>
            <person name="Liolios K."/>
            <person name="Pagani I."/>
            <person name="Ivanova N."/>
            <person name="Huntemann M."/>
            <person name="Mavromatis K."/>
            <person name="Mikhailova N."/>
            <person name="Pati A."/>
            <person name="Chen A."/>
            <person name="Palaniappan K."/>
            <person name="Land M."/>
            <person name="Hauser L."/>
            <person name="Brambilla E.M."/>
            <person name="Rohde M."/>
            <person name="Mwirichia R."/>
            <person name="Sikorski J."/>
            <person name="Tindall B.J."/>
            <person name="Goker M."/>
            <person name="Bristow J."/>
            <person name="Eisen J.A."/>
            <person name="Markowitz V."/>
            <person name="Hugenholtz P."/>
            <person name="Klenk H.P."/>
            <person name="Kyrpides N.C."/>
        </authorList>
    </citation>
    <scope>NUCLEOTIDE SEQUENCE [LARGE SCALE GENOMIC DNA]</scope>
    <source>
        <strain evidence="3">DSM 16823 / RW262 / RW262</strain>
    </source>
</reference>
<evidence type="ECO:0000313" key="2">
    <source>
        <dbReference type="EMBL" id="AEA43745.1"/>
    </source>
</evidence>
<keyword evidence="1" id="KW-0732">Signal</keyword>
<protein>
    <submittedName>
        <fullName evidence="2">Uncharacterized protein</fullName>
    </submittedName>
</protein>
<accession>F2IHI0</accession>
<feature type="signal peptide" evidence="1">
    <location>
        <begin position="1"/>
        <end position="19"/>
    </location>
</feature>